<proteinExistence type="predicted"/>
<comment type="caution">
    <text evidence="3">The sequence shown here is derived from an EMBL/GenBank/DDBJ whole genome shotgun (WGS) entry which is preliminary data.</text>
</comment>
<dbReference type="EMBL" id="CAMAPE010000080">
    <property type="protein sequence ID" value="CAH9119562.1"/>
    <property type="molecule type" value="Genomic_DNA"/>
</dbReference>
<evidence type="ECO:0000313" key="4">
    <source>
        <dbReference type="Proteomes" id="UP001152484"/>
    </source>
</evidence>
<reference evidence="3" key="1">
    <citation type="submission" date="2022-07" db="EMBL/GenBank/DDBJ databases">
        <authorList>
            <person name="Macas J."/>
            <person name="Novak P."/>
            <person name="Neumann P."/>
        </authorList>
    </citation>
    <scope>NUCLEOTIDE SEQUENCE</scope>
</reference>
<dbReference type="Pfam" id="PF13963">
    <property type="entry name" value="Transpos_assoc"/>
    <property type="match status" value="1"/>
</dbReference>
<feature type="domain" description="Transposase-associated" evidence="2">
    <location>
        <begin position="5"/>
        <end position="78"/>
    </location>
</feature>
<gene>
    <name evidence="3" type="ORF">CEURO_LOCUS22348</name>
</gene>
<evidence type="ECO:0000259" key="2">
    <source>
        <dbReference type="Pfam" id="PF13963"/>
    </source>
</evidence>
<evidence type="ECO:0000313" key="3">
    <source>
        <dbReference type="EMBL" id="CAH9119562.1"/>
    </source>
</evidence>
<evidence type="ECO:0000256" key="1">
    <source>
        <dbReference type="SAM" id="MobiDB-lite"/>
    </source>
</evidence>
<dbReference type="OrthoDB" id="1292023at2759"/>
<dbReference type="PANTHER" id="PTHR10775">
    <property type="entry name" value="OS08G0208400 PROTEIN"/>
    <property type="match status" value="1"/>
</dbReference>
<keyword evidence="4" id="KW-1185">Reference proteome</keyword>
<organism evidence="3 4">
    <name type="scientific">Cuscuta europaea</name>
    <name type="common">European dodder</name>
    <dbReference type="NCBI Taxonomy" id="41803"/>
    <lineage>
        <taxon>Eukaryota</taxon>
        <taxon>Viridiplantae</taxon>
        <taxon>Streptophyta</taxon>
        <taxon>Embryophyta</taxon>
        <taxon>Tracheophyta</taxon>
        <taxon>Spermatophyta</taxon>
        <taxon>Magnoliopsida</taxon>
        <taxon>eudicotyledons</taxon>
        <taxon>Gunneridae</taxon>
        <taxon>Pentapetalae</taxon>
        <taxon>asterids</taxon>
        <taxon>lamiids</taxon>
        <taxon>Solanales</taxon>
        <taxon>Convolvulaceae</taxon>
        <taxon>Cuscuteae</taxon>
        <taxon>Cuscuta</taxon>
        <taxon>Cuscuta subgen. Cuscuta</taxon>
    </lineage>
</organism>
<feature type="compositionally biased region" description="Basic residues" evidence="1">
    <location>
        <begin position="506"/>
        <end position="518"/>
    </location>
</feature>
<protein>
    <recommendedName>
        <fullName evidence="2">Transposase-associated domain-containing protein</fullName>
    </recommendedName>
</protein>
<dbReference type="Pfam" id="PF02992">
    <property type="entry name" value="Transposase_21"/>
    <property type="match status" value="1"/>
</dbReference>
<feature type="region of interest" description="Disordered" evidence="1">
    <location>
        <begin position="469"/>
        <end position="518"/>
    </location>
</feature>
<dbReference type="InterPro" id="IPR004242">
    <property type="entry name" value="Transposase_21"/>
</dbReference>
<dbReference type="InterPro" id="IPR029480">
    <property type="entry name" value="Transpos_assoc"/>
</dbReference>
<sequence length="518" mass="59837">MLIDKSWIFIKNRLSEEFWNGLQGFIDYAKDFVNEEGKISCPCKHCVNGQMCPLRDVKRHIFECDFDVTYAHWVFHGEAPELPSYQNPIADNELDDEMAAVLNDIAAETNDHGIGGETTNNTTDEGYSQYKDLLSELHTELYPGCTNISSLNFLVKLMHLKVLYKWPNECMDLVLKLLKDALPDGSNLPTSHYESKKKLSKLGLGYQNIHACKYDCVLFWKSNADLQTCPICNTSRWKNERGENVPWKVLRYFPLKDRLRRLFVSRHTSKEMTWHQMGKSTDPDVMHHPVDGKEWKEFDENYPNFASEPRNVRLGLSTDGFNPFGNMSLSYSMWPVVVIVYNIPPWLCTKDPYKLLTLLIPGPSSPGKDIDVFLRPLIDELKELWSEGIVVHDGATNTRFQMWAALLMTINDFPARSSLSGWSGQGYYACPTCNVDTPSMRITSKTCYVGHRSWLPIDHVLRKNKKFNGRIEKSTPPKRKSTQDILEQLRNVPPRVPRKHEDYGGKKRKRKRRQHELN</sequence>
<dbReference type="Proteomes" id="UP001152484">
    <property type="component" value="Unassembled WGS sequence"/>
</dbReference>
<name>A0A9P0ZY96_CUSEU</name>
<dbReference type="PANTHER" id="PTHR10775:SF185">
    <property type="entry name" value="OS08G0208400 PROTEIN"/>
    <property type="match status" value="1"/>
</dbReference>
<accession>A0A9P0ZY96</accession>
<dbReference type="AlphaFoldDB" id="A0A9P0ZY96"/>